<dbReference type="InterPro" id="IPR033768">
    <property type="entry name" value="Hydin_ADK"/>
</dbReference>
<dbReference type="Pfam" id="PF17213">
    <property type="entry name" value="Hydin_ADK"/>
    <property type="match status" value="1"/>
</dbReference>
<dbReference type="GO" id="GO:0005930">
    <property type="term" value="C:axoneme"/>
    <property type="evidence" value="ECO:0007669"/>
    <property type="project" value="TreeGrafter"/>
</dbReference>
<comment type="caution">
    <text evidence="2">The sequence shown here is derived from an EMBL/GenBank/DDBJ whole genome shotgun (WGS) entry which is preliminary data.</text>
</comment>
<dbReference type="OrthoDB" id="442692at2759"/>
<dbReference type="AlphaFoldDB" id="A0A3L8S465"/>
<keyword evidence="3" id="KW-1185">Reference proteome</keyword>
<dbReference type="InterPro" id="IPR033305">
    <property type="entry name" value="Hydin-like"/>
</dbReference>
<feature type="domain" description="Hydin adenylate kinase-like" evidence="1">
    <location>
        <begin position="56"/>
        <end position="96"/>
    </location>
</feature>
<accession>A0A3L8S465</accession>
<evidence type="ECO:0000313" key="3">
    <source>
        <dbReference type="Proteomes" id="UP000276834"/>
    </source>
</evidence>
<gene>
    <name evidence="2" type="ORF">DV515_00012611</name>
</gene>
<proteinExistence type="predicted"/>
<sequence length="263" mass="29611">MGPPGPSPGAPSLHCRAVLVSTREEPQLQAQQWEFFRAFHRGFFSLQWFTLQFTVSTAPAPQQLNIISSRGEELNCLSCVLPEDLLVDILSERLKVCGVGEKETFLLQRDSTGVQLGEEEEEVCTCCWRILDCVQRACKDCYKGVVFDGLETLFASSLESSSLCVLRAVKNCHHIYMVNLHQDYASWKAKEEAKRKEKKAEKEKEGEISPSNLLSQALNHISVYLDLQQSFVTSTRINLFTFCLSVTSTHLRAAGDLRFKDSP</sequence>
<dbReference type="Proteomes" id="UP000276834">
    <property type="component" value="Unassembled WGS sequence"/>
</dbReference>
<evidence type="ECO:0000313" key="2">
    <source>
        <dbReference type="EMBL" id="RLV96420.1"/>
    </source>
</evidence>
<dbReference type="PANTHER" id="PTHR23053">
    <property type="entry name" value="DLEC1 DELETED IN LUNG AND ESOPHAGEAL CANCER 1"/>
    <property type="match status" value="1"/>
</dbReference>
<dbReference type="EMBL" id="QUSF01000071">
    <property type="protein sequence ID" value="RLV96420.1"/>
    <property type="molecule type" value="Genomic_DNA"/>
</dbReference>
<dbReference type="PANTHER" id="PTHR23053:SF0">
    <property type="entry name" value="HYDROCEPHALUS-INDUCING PROTEIN HOMOLOG"/>
    <property type="match status" value="1"/>
</dbReference>
<evidence type="ECO:0000259" key="1">
    <source>
        <dbReference type="Pfam" id="PF17213"/>
    </source>
</evidence>
<dbReference type="GO" id="GO:1904158">
    <property type="term" value="P:axonemal central apparatus assembly"/>
    <property type="evidence" value="ECO:0007669"/>
    <property type="project" value="TreeGrafter"/>
</dbReference>
<dbReference type="GO" id="GO:0003341">
    <property type="term" value="P:cilium movement"/>
    <property type="evidence" value="ECO:0007669"/>
    <property type="project" value="TreeGrafter"/>
</dbReference>
<protein>
    <recommendedName>
        <fullName evidence="1">Hydin adenylate kinase-like domain-containing protein</fullName>
    </recommendedName>
</protein>
<organism evidence="2 3">
    <name type="scientific">Chloebia gouldiae</name>
    <name type="common">Gouldian finch</name>
    <name type="synonym">Erythrura gouldiae</name>
    <dbReference type="NCBI Taxonomy" id="44316"/>
    <lineage>
        <taxon>Eukaryota</taxon>
        <taxon>Metazoa</taxon>
        <taxon>Chordata</taxon>
        <taxon>Craniata</taxon>
        <taxon>Vertebrata</taxon>
        <taxon>Euteleostomi</taxon>
        <taxon>Archelosauria</taxon>
        <taxon>Archosauria</taxon>
        <taxon>Dinosauria</taxon>
        <taxon>Saurischia</taxon>
        <taxon>Theropoda</taxon>
        <taxon>Coelurosauria</taxon>
        <taxon>Aves</taxon>
        <taxon>Neognathae</taxon>
        <taxon>Neoaves</taxon>
        <taxon>Telluraves</taxon>
        <taxon>Australaves</taxon>
        <taxon>Passeriformes</taxon>
        <taxon>Passeroidea</taxon>
        <taxon>Passeridae</taxon>
        <taxon>Chloebia</taxon>
    </lineage>
</organism>
<reference evidence="2 3" key="1">
    <citation type="journal article" date="2018" name="Proc. R. Soc. B">
        <title>A non-coding region near Follistatin controls head colour polymorphism in the Gouldian finch.</title>
        <authorList>
            <person name="Toomey M.B."/>
            <person name="Marques C.I."/>
            <person name="Andrade P."/>
            <person name="Araujo P.M."/>
            <person name="Sabatino S."/>
            <person name="Gazda M.A."/>
            <person name="Afonso S."/>
            <person name="Lopes R.J."/>
            <person name="Corbo J.C."/>
            <person name="Carneiro M."/>
        </authorList>
    </citation>
    <scope>NUCLEOTIDE SEQUENCE [LARGE SCALE GENOMIC DNA]</scope>
    <source>
        <strain evidence="2">Red01</strain>
        <tissue evidence="2">Muscle</tissue>
    </source>
</reference>
<name>A0A3L8S465_CHLGU</name>